<proteinExistence type="predicted"/>
<sequence length="180" mass="20412">MGWPAKTRPYATKACDGSIIHCSTCERLFSELGLIHTALRNRMKSSKALDIHIIAKHVRQRSLKNSVQNANKKQLISPVEREILREGRNIMFVPSPPGPLHSTDEDGDEEDPGDGISDGRTLEVWTEYLEEVFRDEEIDSRYAAAHYSVPRNCIDDDNEFEAIPTAVLREFSDENDPDFP</sequence>
<gene>
    <name evidence="2" type="ORF">GN244_ATG19044</name>
</gene>
<evidence type="ECO:0000256" key="1">
    <source>
        <dbReference type="SAM" id="MobiDB-lite"/>
    </source>
</evidence>
<accession>A0A833WJE0</accession>
<evidence type="ECO:0000313" key="2">
    <source>
        <dbReference type="EMBL" id="KAF4029241.1"/>
    </source>
</evidence>
<reference evidence="2" key="1">
    <citation type="submission" date="2020-04" db="EMBL/GenBank/DDBJ databases">
        <title>Hybrid Assembly of Korean Phytophthora infestans isolates.</title>
        <authorList>
            <person name="Prokchorchik M."/>
            <person name="Lee Y."/>
            <person name="Seo J."/>
            <person name="Cho J.-H."/>
            <person name="Park Y.-E."/>
            <person name="Jang D.-C."/>
            <person name="Im J.-S."/>
            <person name="Choi J.-G."/>
            <person name="Park H.-J."/>
            <person name="Lee G.-B."/>
            <person name="Lee Y.-G."/>
            <person name="Hong S.-Y."/>
            <person name="Cho K."/>
            <person name="Sohn K.H."/>
        </authorList>
    </citation>
    <scope>NUCLEOTIDE SEQUENCE</scope>
    <source>
        <strain evidence="2">KR_1_A1</strain>
    </source>
</reference>
<organism evidence="2 3">
    <name type="scientific">Phytophthora infestans</name>
    <name type="common">Potato late blight agent</name>
    <name type="synonym">Botrytis infestans</name>
    <dbReference type="NCBI Taxonomy" id="4787"/>
    <lineage>
        <taxon>Eukaryota</taxon>
        <taxon>Sar</taxon>
        <taxon>Stramenopiles</taxon>
        <taxon>Oomycota</taxon>
        <taxon>Peronosporomycetes</taxon>
        <taxon>Peronosporales</taxon>
        <taxon>Peronosporaceae</taxon>
        <taxon>Phytophthora</taxon>
    </lineage>
</organism>
<name>A0A833WJE0_PHYIN</name>
<protein>
    <recommendedName>
        <fullName evidence="4">HAT C-terminal dimerisation domain-containing protein</fullName>
    </recommendedName>
</protein>
<dbReference type="AlphaFoldDB" id="A0A833WJE0"/>
<dbReference type="Proteomes" id="UP000602510">
    <property type="component" value="Unassembled WGS sequence"/>
</dbReference>
<comment type="caution">
    <text evidence="2">The sequence shown here is derived from an EMBL/GenBank/DDBJ whole genome shotgun (WGS) entry which is preliminary data.</text>
</comment>
<evidence type="ECO:0000313" key="3">
    <source>
        <dbReference type="Proteomes" id="UP000602510"/>
    </source>
</evidence>
<evidence type="ECO:0008006" key="4">
    <source>
        <dbReference type="Google" id="ProtNLM"/>
    </source>
</evidence>
<dbReference type="EMBL" id="WSZM01000854">
    <property type="protein sequence ID" value="KAF4029241.1"/>
    <property type="molecule type" value="Genomic_DNA"/>
</dbReference>
<feature type="region of interest" description="Disordered" evidence="1">
    <location>
        <begin position="90"/>
        <end position="119"/>
    </location>
</feature>
<keyword evidence="3" id="KW-1185">Reference proteome</keyword>